<comment type="caution">
    <text evidence="1">The sequence shown here is derived from an EMBL/GenBank/DDBJ whole genome shotgun (WGS) entry which is preliminary data.</text>
</comment>
<proteinExistence type="predicted"/>
<dbReference type="InterPro" id="IPR036785">
    <property type="entry name" value="YkyA-like_sf"/>
</dbReference>
<dbReference type="Proteomes" id="UP001589740">
    <property type="component" value="Unassembled WGS sequence"/>
</dbReference>
<name>A0ABV5Z2B3_9STAP</name>
<gene>
    <name evidence="1" type="ORF">ACFFLE_03745</name>
</gene>
<organism evidence="1 2">
    <name type="scientific">Salinicoccus siamensis</name>
    <dbReference type="NCBI Taxonomy" id="381830"/>
    <lineage>
        <taxon>Bacteria</taxon>
        <taxon>Bacillati</taxon>
        <taxon>Bacillota</taxon>
        <taxon>Bacilli</taxon>
        <taxon>Bacillales</taxon>
        <taxon>Staphylococcaceae</taxon>
        <taxon>Salinicoccus</taxon>
    </lineage>
</organism>
<reference evidence="1 2" key="1">
    <citation type="submission" date="2024-09" db="EMBL/GenBank/DDBJ databases">
        <authorList>
            <person name="Sun Q."/>
            <person name="Mori K."/>
        </authorList>
    </citation>
    <scope>NUCLEOTIDE SEQUENCE [LARGE SCALE GENOMIC DNA]</scope>
    <source>
        <strain evidence="1 2">JCM 12822</strain>
    </source>
</reference>
<evidence type="ECO:0000313" key="2">
    <source>
        <dbReference type="Proteomes" id="UP001589740"/>
    </source>
</evidence>
<dbReference type="Pfam" id="PF10368">
    <property type="entry name" value="YkyA"/>
    <property type="match status" value="1"/>
</dbReference>
<accession>A0ABV5Z2B3</accession>
<dbReference type="EMBL" id="JBHMAH010000009">
    <property type="protein sequence ID" value="MFB9860218.1"/>
    <property type="molecule type" value="Genomic_DNA"/>
</dbReference>
<dbReference type="InterPro" id="IPR019454">
    <property type="entry name" value="Lipoprot_YkyA-like"/>
</dbReference>
<dbReference type="PROSITE" id="PS51257">
    <property type="entry name" value="PROKAR_LIPOPROTEIN"/>
    <property type="match status" value="1"/>
</dbReference>
<dbReference type="SUPFAM" id="SSF140423">
    <property type="entry name" value="MW0975(SA0943)-like"/>
    <property type="match status" value="1"/>
</dbReference>
<protein>
    <submittedName>
        <fullName evidence="1">YkyA family protein</fullName>
    </submittedName>
</protein>
<sequence>MTHYIRYITGALLFLLLAGCGNPEDQLKSTIEQTDEVKAEITDSLQTLNDLDAKMQSVFTESLEDDTFNAEGSALADNHSKRADALQTVEDNTEAFISKQEELGSIELPSEDSKLNDDYKAVQDAYGTLRSHLESFTENYQGALDTQKSVFETLSSEDADFNALENGVGDINDAYAPVQKEYSALDEALTNLEDAHQAALATLEESGEN</sequence>
<keyword evidence="2" id="KW-1185">Reference proteome</keyword>
<dbReference type="RefSeq" id="WP_380569813.1">
    <property type="nucleotide sequence ID" value="NZ_JBHMAH010000009.1"/>
</dbReference>
<evidence type="ECO:0000313" key="1">
    <source>
        <dbReference type="EMBL" id="MFB9860218.1"/>
    </source>
</evidence>
<dbReference type="Gene3D" id="1.20.120.570">
    <property type="entry name" value="YkyA-like"/>
    <property type="match status" value="1"/>
</dbReference>